<dbReference type="GO" id="GO:0008270">
    <property type="term" value="F:zinc ion binding"/>
    <property type="evidence" value="ECO:0007669"/>
    <property type="project" value="InterPro"/>
</dbReference>
<evidence type="ECO:0000256" key="4">
    <source>
        <dbReference type="ARBA" id="ARBA00022525"/>
    </source>
</evidence>
<dbReference type="Pfam" id="PF00246">
    <property type="entry name" value="Peptidase_M14"/>
    <property type="match status" value="1"/>
</dbReference>
<feature type="domain" description="Peptidase M14" evidence="18">
    <location>
        <begin position="134"/>
        <end position="462"/>
    </location>
</feature>
<evidence type="ECO:0000256" key="17">
    <source>
        <dbReference type="SAM" id="SignalP"/>
    </source>
</evidence>
<dbReference type="PROSITE" id="PS52035">
    <property type="entry name" value="PEPTIDASE_M14"/>
    <property type="match status" value="1"/>
</dbReference>
<comment type="caution">
    <text evidence="16">Lacks conserved residue(s) required for the propagation of feature annotation.</text>
</comment>
<evidence type="ECO:0000256" key="2">
    <source>
        <dbReference type="ARBA" id="ARBA00004613"/>
    </source>
</evidence>
<dbReference type="SUPFAM" id="SSF53187">
    <property type="entry name" value="Zn-dependent exopeptidases"/>
    <property type="match status" value="1"/>
</dbReference>
<keyword evidence="20" id="KW-1185">Reference proteome</keyword>
<dbReference type="PANTHER" id="PTHR11705:SF147">
    <property type="entry name" value="INACTIVE METALLOCARBOXYPEPTIDASE ECM14"/>
    <property type="match status" value="1"/>
</dbReference>
<dbReference type="GO" id="GO:0004181">
    <property type="term" value="F:metallocarboxypeptidase activity"/>
    <property type="evidence" value="ECO:0007669"/>
    <property type="project" value="InterPro"/>
</dbReference>
<dbReference type="FunCoup" id="F8QBD3">
    <property type="interactions" value="3"/>
</dbReference>
<evidence type="ECO:0000256" key="9">
    <source>
        <dbReference type="ARBA" id="ARBA00022801"/>
    </source>
</evidence>
<accession>F8QBD3</accession>
<comment type="subcellular location">
    <subcellularLocation>
        <location evidence="2">Secreted</location>
    </subcellularLocation>
</comment>
<dbReference type="InParanoid" id="F8QBD3"/>
<feature type="signal peptide" evidence="17">
    <location>
        <begin position="1"/>
        <end position="21"/>
    </location>
</feature>
<evidence type="ECO:0000256" key="6">
    <source>
        <dbReference type="ARBA" id="ARBA00022670"/>
    </source>
</evidence>
<dbReference type="eggNOG" id="KOG2650">
    <property type="taxonomic scope" value="Eukaryota"/>
</dbReference>
<evidence type="ECO:0000256" key="14">
    <source>
        <dbReference type="ARBA" id="ARBA00026187"/>
    </source>
</evidence>
<evidence type="ECO:0000256" key="13">
    <source>
        <dbReference type="ARBA" id="ARBA00025210"/>
    </source>
</evidence>
<comment type="similarity">
    <text evidence="3 16">Belongs to the peptidase M14 family.</text>
</comment>
<keyword evidence="9" id="KW-0378">Hydrolase</keyword>
<evidence type="ECO:0000256" key="15">
    <source>
        <dbReference type="ARBA" id="ARBA00026213"/>
    </source>
</evidence>
<keyword evidence="12" id="KW-1015">Disulfide bond</keyword>
<sequence>MSTLSRLYLFLFFLPISLLHAFVPQSQHILHSEQTSDGGILRRFSLVDSDDSEVERVLWFAEDYGMDVWQVTRDHVDVYFPTSTTPIPSFLSPFVLSETNISHVSFSQTHATSPGSKSTNWGLHSLENSSYHDDYHLVDEIDDFLYNITITYPDLATLIPVGHTFEQREMYALKLSRFKPSNCDACEEDSNNASEFCQCGKQSSKPGIFIIGAQHGREWIATATSLYLAHALVANYSEPRSISHLLDTYDFYIIPSPNPDGYHFTWHGDRFWYKNRMANAPGSNCVGVDMNRNWGYKWRPFAVSQSITKKKKHIDPCSHWYPGSRPFEAPEVNNIANFVTTLPNLHAFIDLRSYGQMLSTPFSYSCKKWPKDAEDQLEAAVGATHALRKLYGTTFQTGPLCGTLYRAHGNIVDWMYRKVDVKYSFAVHLRDTGTYGFDLPSKWIRPVGEETADMLSYLAAFIAKNERECSLFVLFDFVFSVSFV</sequence>
<proteinExistence type="inferred from homology"/>
<dbReference type="AlphaFoldDB" id="F8QBD3"/>
<evidence type="ECO:0000256" key="16">
    <source>
        <dbReference type="PROSITE-ProRule" id="PRU01379"/>
    </source>
</evidence>
<dbReference type="GO" id="GO:0005615">
    <property type="term" value="C:extracellular space"/>
    <property type="evidence" value="ECO:0007669"/>
    <property type="project" value="TreeGrafter"/>
</dbReference>
<dbReference type="CDD" id="cd03860">
    <property type="entry name" value="M14_CP_A-B_like"/>
    <property type="match status" value="1"/>
</dbReference>
<dbReference type="OMA" id="HQHAREH"/>
<keyword evidence="4" id="KW-0964">Secreted</keyword>
<evidence type="ECO:0000256" key="11">
    <source>
        <dbReference type="ARBA" id="ARBA00023049"/>
    </source>
</evidence>
<dbReference type="Gene3D" id="3.40.630.10">
    <property type="entry name" value="Zn peptidases"/>
    <property type="match status" value="1"/>
</dbReference>
<dbReference type="SMART" id="SM00631">
    <property type="entry name" value="Zn_pept"/>
    <property type="match status" value="1"/>
</dbReference>
<evidence type="ECO:0000313" key="19">
    <source>
        <dbReference type="EMBL" id="EGN94519.1"/>
    </source>
</evidence>
<keyword evidence="10" id="KW-0862">Zinc</keyword>
<dbReference type="Proteomes" id="UP000008063">
    <property type="component" value="Unassembled WGS sequence"/>
</dbReference>
<evidence type="ECO:0000256" key="10">
    <source>
        <dbReference type="ARBA" id="ARBA00022833"/>
    </source>
</evidence>
<organism evidence="20">
    <name type="scientific">Serpula lacrymans var. lacrymans (strain S7.3)</name>
    <name type="common">Dry rot fungus</name>
    <dbReference type="NCBI Taxonomy" id="936435"/>
    <lineage>
        <taxon>Eukaryota</taxon>
        <taxon>Fungi</taxon>
        <taxon>Dikarya</taxon>
        <taxon>Basidiomycota</taxon>
        <taxon>Agaricomycotina</taxon>
        <taxon>Agaricomycetes</taxon>
        <taxon>Agaricomycetidae</taxon>
        <taxon>Boletales</taxon>
        <taxon>Coniophorineae</taxon>
        <taxon>Serpulaceae</taxon>
        <taxon>Serpula</taxon>
    </lineage>
</organism>
<keyword evidence="5" id="KW-0121">Carboxypeptidase</keyword>
<evidence type="ECO:0000256" key="5">
    <source>
        <dbReference type="ARBA" id="ARBA00022645"/>
    </source>
</evidence>
<dbReference type="FunFam" id="3.40.630.10:FF:000084">
    <property type="entry name" value="Carboxypeptidase B2"/>
    <property type="match status" value="1"/>
</dbReference>
<dbReference type="InterPro" id="IPR000834">
    <property type="entry name" value="Peptidase_M14"/>
</dbReference>
<evidence type="ECO:0000256" key="12">
    <source>
        <dbReference type="ARBA" id="ARBA00023157"/>
    </source>
</evidence>
<dbReference type="EMBL" id="GL945488">
    <property type="protein sequence ID" value="EGN94519.1"/>
    <property type="molecule type" value="Genomic_DNA"/>
</dbReference>
<reference evidence="20" key="1">
    <citation type="journal article" date="2011" name="Science">
        <title>The plant cell wall-decomposing machinery underlies the functional diversity of forest fungi.</title>
        <authorList>
            <person name="Eastwood D.C."/>
            <person name="Floudas D."/>
            <person name="Binder M."/>
            <person name="Majcherczyk A."/>
            <person name="Schneider P."/>
            <person name="Aerts A."/>
            <person name="Asiegbu F.O."/>
            <person name="Baker S.E."/>
            <person name="Barry K."/>
            <person name="Bendiksby M."/>
            <person name="Blumentritt M."/>
            <person name="Coutinho P.M."/>
            <person name="Cullen D."/>
            <person name="de Vries R.P."/>
            <person name="Gathman A."/>
            <person name="Goodell B."/>
            <person name="Henrissat B."/>
            <person name="Ihrmark K."/>
            <person name="Kauserud H."/>
            <person name="Kohler A."/>
            <person name="LaButti K."/>
            <person name="Lapidus A."/>
            <person name="Lavin J.L."/>
            <person name="Lee Y.-H."/>
            <person name="Lindquist E."/>
            <person name="Lilly W."/>
            <person name="Lucas S."/>
            <person name="Morin E."/>
            <person name="Murat C."/>
            <person name="Oguiza J.A."/>
            <person name="Park J."/>
            <person name="Pisabarro A.G."/>
            <person name="Riley R."/>
            <person name="Rosling A."/>
            <person name="Salamov A."/>
            <person name="Schmidt O."/>
            <person name="Schmutz J."/>
            <person name="Skrede I."/>
            <person name="Stenlid J."/>
            <person name="Wiebenga A."/>
            <person name="Xie X."/>
            <person name="Kuees U."/>
            <person name="Hibbett D.S."/>
            <person name="Hoffmeister D."/>
            <person name="Hoegberg N."/>
            <person name="Martin F."/>
            <person name="Grigoriev I.V."/>
            <person name="Watkinson S.C."/>
        </authorList>
    </citation>
    <scope>NUCLEOTIDE SEQUENCE [LARGE SCALE GENOMIC DNA]</scope>
    <source>
        <strain evidence="20">strain S7.3</strain>
    </source>
</reference>
<keyword evidence="11" id="KW-0482">Metalloprotease</keyword>
<dbReference type="PANTHER" id="PTHR11705">
    <property type="entry name" value="PROTEASE FAMILY M14 CARBOXYPEPTIDASE A,B"/>
    <property type="match status" value="1"/>
</dbReference>
<keyword evidence="7" id="KW-0479">Metal-binding</keyword>
<comment type="function">
    <text evidence="13">Inactive carboxypeptidase that may play a role in cell wall organization and biogenesis.</text>
</comment>
<dbReference type="GO" id="GO:0006508">
    <property type="term" value="P:proteolysis"/>
    <property type="evidence" value="ECO:0007669"/>
    <property type="project" value="UniProtKB-KW"/>
</dbReference>
<evidence type="ECO:0000259" key="18">
    <source>
        <dbReference type="PROSITE" id="PS52035"/>
    </source>
</evidence>
<comment type="cofactor">
    <cofactor evidence="1">
        <name>Zn(2+)</name>
        <dbReference type="ChEBI" id="CHEBI:29105"/>
    </cofactor>
</comment>
<gene>
    <name evidence="19" type="ORF">SERLA73DRAFT_62481</name>
</gene>
<evidence type="ECO:0000256" key="3">
    <source>
        <dbReference type="ARBA" id="ARBA00005988"/>
    </source>
</evidence>
<evidence type="ECO:0000256" key="7">
    <source>
        <dbReference type="ARBA" id="ARBA00022723"/>
    </source>
</evidence>
<dbReference type="STRING" id="936435.F8QBD3"/>
<dbReference type="PROSITE" id="PS00132">
    <property type="entry name" value="CARBOXYPEPT_ZN_1"/>
    <property type="match status" value="1"/>
</dbReference>
<protein>
    <recommendedName>
        <fullName evidence="14">Inactive metallocarboxypeptidase ECM14</fullName>
    </recommendedName>
    <alternativeName>
        <fullName evidence="15">Inactive metallocarboxypeptidase ecm14</fullName>
    </alternativeName>
</protein>
<keyword evidence="6" id="KW-0645">Protease</keyword>
<dbReference type="InterPro" id="IPR057246">
    <property type="entry name" value="CARBOXYPEPT_ZN_1"/>
</dbReference>
<dbReference type="HOGENOM" id="CLU_019326_1_2_1"/>
<evidence type="ECO:0000313" key="20">
    <source>
        <dbReference type="Proteomes" id="UP000008063"/>
    </source>
</evidence>
<evidence type="ECO:0000256" key="8">
    <source>
        <dbReference type="ARBA" id="ARBA00022729"/>
    </source>
</evidence>
<feature type="chain" id="PRO_5003377113" description="Inactive metallocarboxypeptidase ECM14" evidence="17">
    <location>
        <begin position="22"/>
        <end position="484"/>
    </location>
</feature>
<keyword evidence="8 17" id="KW-0732">Signal</keyword>
<name>F8QBD3_SERL3</name>
<dbReference type="PRINTS" id="PR00765">
    <property type="entry name" value="CRBOXYPTASEA"/>
</dbReference>
<evidence type="ECO:0000256" key="1">
    <source>
        <dbReference type="ARBA" id="ARBA00001947"/>
    </source>
</evidence>